<organism evidence="1 2">
    <name type="scientific">Antarcticirhabdus aurantiaca</name>
    <dbReference type="NCBI Taxonomy" id="2606717"/>
    <lineage>
        <taxon>Bacteria</taxon>
        <taxon>Pseudomonadati</taxon>
        <taxon>Pseudomonadota</taxon>
        <taxon>Alphaproteobacteria</taxon>
        <taxon>Hyphomicrobiales</taxon>
        <taxon>Aurantimonadaceae</taxon>
        <taxon>Antarcticirhabdus</taxon>
    </lineage>
</organism>
<accession>A0ACD4NNI7</accession>
<protein>
    <submittedName>
        <fullName evidence="1">Efflux RND transporter permease subunit</fullName>
    </submittedName>
</protein>
<proteinExistence type="predicted"/>
<reference evidence="1" key="1">
    <citation type="submission" date="2022-11" db="EMBL/GenBank/DDBJ databases">
        <title>beta-Carotene-producing bacterium, Jeongeuplla avenae sp. nov., alleviates the salt stress of Arabidopsis seedlings.</title>
        <authorList>
            <person name="Jiang L."/>
            <person name="Lee J."/>
        </authorList>
    </citation>
    <scope>NUCLEOTIDE SEQUENCE</scope>
    <source>
        <strain evidence="1">DY_R2A_6</strain>
    </source>
</reference>
<keyword evidence="2" id="KW-1185">Reference proteome</keyword>
<sequence length="1048" mass="110271">MAQFFIRRPVFAWVIAIAIMLGGLLGLSQLSISRYPDIAPPAVQISATYPGASAATVENSVTKIIEQNMTGLDGLLYMSSTSTSTGSASISLTFQNGTDPDIAQVQTQNKLAQVTSQLPEAVQRQGLTVTKSSSGILMVAALTSTNPDYSTTDLADLVTTNLEDAVRRVPGVGDLNLFGSGYAMRVWLDPAKLAQFQLTPGDVTSAIQAQNSQVSVGQLGATPAAPSAQMNYTITSQSQLETPEQFRSIILKTVPDGSLVTIGDVARVEIGAESYNTSARYNGQPAAGFRVSLAAGANAIDTAEGVRSAMEGLSGSLPPDVEIVYPNDTTPFVLLAIEKVVHTLIEAVVLVFVVMFVFLQNWRATLIPTLAVPVVLLGTLGVLAVAGYSINTLTMFAMVLAIGLLVDDAIVVVENVERIMEEEGLGPREATEKSMREITGALVGIALVLSAVFLPMAFFGGSVGIIYQQFSITIVTAMFLSVVVAMVLTPALCATLLKPTHGARKNWFFRGFNRGFGVLTDAYERITGGVLARPLRGLIVFLLICGGTAFLFTRVPSSFLPPEDQGLLMTQIELPAGATSARTAEVLAQVEQFYLTQEAANVQEILAAQGFSFGGSGQNVATAFVRLRPFDERTGEGQDAASIAGRAMRAFSQIRDARVVALSPPALPGLGQSGGFEMYLQDTAGQGNDALIDAGQRLLTAAAADPSLAGVRRSGTPTQAQLDVQIDHQMAGALGLDVSAVNSVLSTAWAGSYVNDFNNEGRIKPVYVQADAPFRMVPSDLDRWYARNDGGEMVPFSAFTQVDWELGSAQLARFNGLSAISIQGSAGTGASSGEAMARMEQLVSDLGPGWSAAWSGLSYQERLSGSQASLLYALSVLVVFLCLAALYESWTVPFSVILAVPVGVFGAVVAARASGLSNDIYFKVGLLTTIGLAAKNAILIVEFARDLHAAGHPLLAATTQAARLRLRPILMTSFAFILGVLPLAISTGAGAGAQQAIGIGVMGGMIAATVLGIFFVPLFFAVVMRLSARLSRVGGSRVSRTAFPEPGE</sequence>
<dbReference type="EMBL" id="CP113520">
    <property type="protein sequence ID" value="WAJ28337.1"/>
    <property type="molecule type" value="Genomic_DNA"/>
</dbReference>
<name>A0ACD4NNI7_9HYPH</name>
<evidence type="ECO:0000313" key="1">
    <source>
        <dbReference type="EMBL" id="WAJ28337.1"/>
    </source>
</evidence>
<evidence type="ECO:0000313" key="2">
    <source>
        <dbReference type="Proteomes" id="UP001163223"/>
    </source>
</evidence>
<dbReference type="Proteomes" id="UP001163223">
    <property type="component" value="Chromosome"/>
</dbReference>
<gene>
    <name evidence="1" type="ORF">OXU80_26585</name>
</gene>